<accession>A0A0A9CAQ4</accession>
<keyword evidence="1" id="KW-1133">Transmembrane helix</keyword>
<evidence type="ECO:0000313" key="2">
    <source>
        <dbReference type="EMBL" id="JAD73404.1"/>
    </source>
</evidence>
<proteinExistence type="predicted"/>
<name>A0A0A9CAQ4_ARUDO</name>
<feature type="transmembrane region" description="Helical" evidence="1">
    <location>
        <begin position="15"/>
        <end position="35"/>
    </location>
</feature>
<keyword evidence="1" id="KW-0472">Membrane</keyword>
<reference evidence="2" key="2">
    <citation type="journal article" date="2015" name="Data Brief">
        <title>Shoot transcriptome of the giant reed, Arundo donax.</title>
        <authorList>
            <person name="Barrero R.A."/>
            <person name="Guerrero F.D."/>
            <person name="Moolhuijzen P."/>
            <person name="Goolsby J.A."/>
            <person name="Tidwell J."/>
            <person name="Bellgard S.E."/>
            <person name="Bellgard M.I."/>
        </authorList>
    </citation>
    <scope>NUCLEOTIDE SEQUENCE</scope>
    <source>
        <tissue evidence="2">Shoot tissue taken approximately 20 cm above the soil surface</tissue>
    </source>
</reference>
<dbReference type="EMBL" id="GBRH01224491">
    <property type="protein sequence ID" value="JAD73404.1"/>
    <property type="molecule type" value="Transcribed_RNA"/>
</dbReference>
<protein>
    <submittedName>
        <fullName evidence="2">Uncharacterized protein</fullName>
    </submittedName>
</protein>
<sequence length="36" mass="4103">MVSSPCLCHYTTNDIHKILCHVLLIVLIELLCITIH</sequence>
<evidence type="ECO:0000256" key="1">
    <source>
        <dbReference type="SAM" id="Phobius"/>
    </source>
</evidence>
<organism evidence="2">
    <name type="scientific">Arundo donax</name>
    <name type="common">Giant reed</name>
    <name type="synonym">Donax arundinaceus</name>
    <dbReference type="NCBI Taxonomy" id="35708"/>
    <lineage>
        <taxon>Eukaryota</taxon>
        <taxon>Viridiplantae</taxon>
        <taxon>Streptophyta</taxon>
        <taxon>Embryophyta</taxon>
        <taxon>Tracheophyta</taxon>
        <taxon>Spermatophyta</taxon>
        <taxon>Magnoliopsida</taxon>
        <taxon>Liliopsida</taxon>
        <taxon>Poales</taxon>
        <taxon>Poaceae</taxon>
        <taxon>PACMAD clade</taxon>
        <taxon>Arundinoideae</taxon>
        <taxon>Arundineae</taxon>
        <taxon>Arundo</taxon>
    </lineage>
</organism>
<keyword evidence="1" id="KW-0812">Transmembrane</keyword>
<dbReference type="AlphaFoldDB" id="A0A0A9CAQ4"/>
<reference evidence="2" key="1">
    <citation type="submission" date="2014-09" db="EMBL/GenBank/DDBJ databases">
        <authorList>
            <person name="Magalhaes I.L.F."/>
            <person name="Oliveira U."/>
            <person name="Santos F.R."/>
            <person name="Vidigal T.H.D.A."/>
            <person name="Brescovit A.D."/>
            <person name="Santos A.J."/>
        </authorList>
    </citation>
    <scope>NUCLEOTIDE SEQUENCE</scope>
    <source>
        <tissue evidence="2">Shoot tissue taken approximately 20 cm above the soil surface</tissue>
    </source>
</reference>